<dbReference type="Proteomes" id="UP000030907">
    <property type="component" value="Chromosome"/>
</dbReference>
<dbReference type="SUPFAM" id="SSF52096">
    <property type="entry name" value="ClpP/crotonase"/>
    <property type="match status" value="1"/>
</dbReference>
<dbReference type="InterPro" id="IPR029045">
    <property type="entry name" value="ClpP/crotonase-like_dom_sf"/>
</dbReference>
<dbReference type="PANTHER" id="PTHR43459:SF1">
    <property type="entry name" value="EG:BACN32G11.4 PROTEIN"/>
    <property type="match status" value="1"/>
</dbReference>
<organism evidence="2 3">
    <name type="scientific">Sphingopyxis fribergensis</name>
    <dbReference type="NCBI Taxonomy" id="1515612"/>
    <lineage>
        <taxon>Bacteria</taxon>
        <taxon>Pseudomonadati</taxon>
        <taxon>Pseudomonadota</taxon>
        <taxon>Alphaproteobacteria</taxon>
        <taxon>Sphingomonadales</taxon>
        <taxon>Sphingomonadaceae</taxon>
        <taxon>Sphingopyxis</taxon>
    </lineage>
</organism>
<gene>
    <name evidence="2" type="ORF">SKP52_11355</name>
</gene>
<comment type="similarity">
    <text evidence="1">Belongs to the enoyl-CoA hydratase/isomerase family.</text>
</comment>
<accession>A0A0A7PGT2</accession>
<evidence type="ECO:0000313" key="3">
    <source>
        <dbReference type="Proteomes" id="UP000030907"/>
    </source>
</evidence>
<keyword evidence="3" id="KW-1185">Reference proteome</keyword>
<dbReference type="RefSeq" id="WP_039574788.1">
    <property type="nucleotide sequence ID" value="NZ_CP009122.1"/>
</dbReference>
<dbReference type="STRING" id="1515612.SKP52_11355"/>
<dbReference type="Gene3D" id="3.90.226.10">
    <property type="entry name" value="2-enoyl-CoA Hydratase, Chain A, domain 1"/>
    <property type="match status" value="1"/>
</dbReference>
<dbReference type="KEGG" id="sphk:SKP52_11355"/>
<reference evidence="2 3" key="1">
    <citation type="journal article" date="2015" name="Int. J. Syst. Evol. Microbiol.">
        <title>Description of Sphingopyxis fribergensis sp. nov. - a soil bacterium with the ability to degrade styrene and phenylacetic acid.</title>
        <authorList>
            <person name="Oelschlagel M."/>
            <person name="Ruckert C."/>
            <person name="Kalinowski J."/>
            <person name="Schmidt G."/>
            <person name="Schlomann M."/>
            <person name="Tischler D."/>
        </authorList>
    </citation>
    <scope>NUCLEOTIDE SEQUENCE [LARGE SCALE GENOMIC DNA]</scope>
    <source>
        <strain evidence="2 3">Kp5.2</strain>
    </source>
</reference>
<dbReference type="InterPro" id="IPR014748">
    <property type="entry name" value="Enoyl-CoA_hydra_C"/>
</dbReference>
<dbReference type="HOGENOM" id="CLU_009834_7_2_5"/>
<evidence type="ECO:0000313" key="2">
    <source>
        <dbReference type="EMBL" id="AJA09170.1"/>
    </source>
</evidence>
<dbReference type="Gene3D" id="1.10.12.10">
    <property type="entry name" value="Lyase 2-enoyl-coa Hydratase, Chain A, domain 2"/>
    <property type="match status" value="1"/>
</dbReference>
<dbReference type="InterPro" id="IPR001753">
    <property type="entry name" value="Enoyl-CoA_hydra/iso"/>
</dbReference>
<keyword evidence="2" id="KW-0413">Isomerase</keyword>
<protein>
    <submittedName>
        <fullName evidence="2">Enoyl-CoA hydratase/isomerase</fullName>
    </submittedName>
</protein>
<sequence length="268" mass="28067">MTDIPTFDTIKLDLADQVATITLNRPERLNSMPPAMADDIREALDHLPGLGARALLITGEGRGFCSGADLAGDRSAGGAVSGGARSRNALRGHYNPMLLSLASLDIPVVVAVNGPAAGVGCSFALSGDFTIAGKSAYFLQAFVNIGLVPDGGSSWLLPRLIGVPRALQMMMLGEKISADQAADWGMIYKSVEDADLLVEAKALATRLANGPTIALGTMRKILRDGLTQDFATTLDAEAKGQFVAGGTADAMEGIMAFQQKRKTEFKGK</sequence>
<dbReference type="OrthoDB" id="9781757at2"/>
<dbReference type="EMBL" id="CP009122">
    <property type="protein sequence ID" value="AJA09170.1"/>
    <property type="molecule type" value="Genomic_DNA"/>
</dbReference>
<proteinExistence type="inferred from homology"/>
<dbReference type="GO" id="GO:0016853">
    <property type="term" value="F:isomerase activity"/>
    <property type="evidence" value="ECO:0007669"/>
    <property type="project" value="UniProtKB-KW"/>
</dbReference>
<evidence type="ECO:0000256" key="1">
    <source>
        <dbReference type="ARBA" id="ARBA00005254"/>
    </source>
</evidence>
<dbReference type="PANTHER" id="PTHR43459">
    <property type="entry name" value="ENOYL-COA HYDRATASE"/>
    <property type="match status" value="1"/>
</dbReference>
<dbReference type="CDD" id="cd06558">
    <property type="entry name" value="crotonase-like"/>
    <property type="match status" value="1"/>
</dbReference>
<dbReference type="AlphaFoldDB" id="A0A0A7PGT2"/>
<name>A0A0A7PGT2_9SPHN</name>
<dbReference type="Pfam" id="PF00378">
    <property type="entry name" value="ECH_1"/>
    <property type="match status" value="1"/>
</dbReference>